<dbReference type="AlphaFoldDB" id="A0A090IB06"/>
<organism evidence="2 3">
    <name type="scientific">Aliivibrio wodanis</name>
    <dbReference type="NCBI Taxonomy" id="80852"/>
    <lineage>
        <taxon>Bacteria</taxon>
        <taxon>Pseudomonadati</taxon>
        <taxon>Pseudomonadota</taxon>
        <taxon>Gammaproteobacteria</taxon>
        <taxon>Vibrionales</taxon>
        <taxon>Vibrionaceae</taxon>
        <taxon>Aliivibrio</taxon>
    </lineage>
</organism>
<gene>
    <name evidence="2" type="ORF">AWOD_II_1058</name>
</gene>
<dbReference type="KEGG" id="awd:AWOD_II_1058"/>
<reference evidence="3" key="1">
    <citation type="submission" date="2014-09" db="EMBL/GenBank/DDBJ databases">
        <authorList>
            <person name="Hjerde E."/>
        </authorList>
    </citation>
    <scope>NUCLEOTIDE SEQUENCE [LARGE SCALE GENOMIC DNA]</scope>
    <source>
        <strain evidence="3">06/09/139</strain>
    </source>
</reference>
<dbReference type="Proteomes" id="UP000032427">
    <property type="component" value="Chromosome 2"/>
</dbReference>
<dbReference type="HOGENOM" id="CLU_982235_0_0_6"/>
<evidence type="ECO:0000259" key="1">
    <source>
        <dbReference type="Pfam" id="PF13503"/>
    </source>
</evidence>
<dbReference type="PATRIC" id="fig|80852.17.peg.3860"/>
<evidence type="ECO:0000313" key="2">
    <source>
        <dbReference type="EMBL" id="CED57677.1"/>
    </source>
</evidence>
<sequence length="283" mass="33120">MLRTFKLDEHSIVRHLEYQAMISHRYAIIEPSLFDDLLVYVYQQNPVLEWDYLLGHELKKRSPIIIKLTSNESHDDFLNRFIAQPSGSVFSSSLDFKAFQQQALYAYTIIKESGNKATLRFFDPRVLPSVLLALKPEQLEQMFNGVLAIQWHHYNSWFVYQSSVSTELSEDVHSFTEDPIVIDNTQLALMDEIRKYQLLEDIAHQYQPILPPSHQAMDILFDADKYNPTMAQEYEGYLRMRIDTGCLEKEPQWMSIKLEQSDTSLIERIKGIHQQVKSQELIS</sequence>
<proteinExistence type="predicted"/>
<keyword evidence="3" id="KW-1185">Reference proteome</keyword>
<accession>A0A090IB06</accession>
<dbReference type="GeneID" id="28543312"/>
<dbReference type="InterPro" id="IPR025391">
    <property type="entry name" value="DUF4123"/>
</dbReference>
<evidence type="ECO:0000313" key="3">
    <source>
        <dbReference type="Proteomes" id="UP000032427"/>
    </source>
</evidence>
<dbReference type="Pfam" id="PF13503">
    <property type="entry name" value="DUF4123"/>
    <property type="match status" value="1"/>
</dbReference>
<dbReference type="EMBL" id="LN554847">
    <property type="protein sequence ID" value="CED57677.1"/>
    <property type="molecule type" value="Genomic_DNA"/>
</dbReference>
<protein>
    <recommendedName>
        <fullName evidence="1">DUF4123 domain-containing protein</fullName>
    </recommendedName>
</protein>
<name>A0A090IB06_9GAMM</name>
<dbReference type="STRING" id="80852.AWOD_II_1058"/>
<dbReference type="OrthoDB" id="6981030at2"/>
<feature type="domain" description="DUF4123" evidence="1">
    <location>
        <begin position="26"/>
        <end position="141"/>
    </location>
</feature>